<feature type="chain" id="PRO_5041997149" evidence="2">
    <location>
        <begin position="28"/>
        <end position="274"/>
    </location>
</feature>
<feature type="transmembrane region" description="Helical" evidence="1">
    <location>
        <begin position="216"/>
        <end position="247"/>
    </location>
</feature>
<evidence type="ECO:0000313" key="3">
    <source>
        <dbReference type="EMBL" id="KAK3250673.1"/>
    </source>
</evidence>
<dbReference type="EMBL" id="LGRX02026570">
    <property type="protein sequence ID" value="KAK3250673.1"/>
    <property type="molecule type" value="Genomic_DNA"/>
</dbReference>
<keyword evidence="1" id="KW-1133">Transmembrane helix</keyword>
<keyword evidence="2" id="KW-0732">Signal</keyword>
<keyword evidence="1" id="KW-0812">Transmembrane</keyword>
<reference evidence="3 4" key="1">
    <citation type="journal article" date="2015" name="Genome Biol. Evol.">
        <title>Comparative Genomics of a Bacterivorous Green Alga Reveals Evolutionary Causalities and Consequences of Phago-Mixotrophic Mode of Nutrition.</title>
        <authorList>
            <person name="Burns J.A."/>
            <person name="Paasch A."/>
            <person name="Narechania A."/>
            <person name="Kim E."/>
        </authorList>
    </citation>
    <scope>NUCLEOTIDE SEQUENCE [LARGE SCALE GENOMIC DNA]</scope>
    <source>
        <strain evidence="3 4">PLY_AMNH</strain>
    </source>
</reference>
<evidence type="ECO:0000313" key="4">
    <source>
        <dbReference type="Proteomes" id="UP001190700"/>
    </source>
</evidence>
<protein>
    <submittedName>
        <fullName evidence="3">Uncharacterized protein</fullName>
    </submittedName>
</protein>
<keyword evidence="4" id="KW-1185">Reference proteome</keyword>
<evidence type="ECO:0000256" key="1">
    <source>
        <dbReference type="SAM" id="Phobius"/>
    </source>
</evidence>
<gene>
    <name evidence="3" type="ORF">CYMTET_39962</name>
</gene>
<evidence type="ECO:0000256" key="2">
    <source>
        <dbReference type="SAM" id="SignalP"/>
    </source>
</evidence>
<keyword evidence="1" id="KW-0472">Membrane</keyword>
<organism evidence="3 4">
    <name type="scientific">Cymbomonas tetramitiformis</name>
    <dbReference type="NCBI Taxonomy" id="36881"/>
    <lineage>
        <taxon>Eukaryota</taxon>
        <taxon>Viridiplantae</taxon>
        <taxon>Chlorophyta</taxon>
        <taxon>Pyramimonadophyceae</taxon>
        <taxon>Pyramimonadales</taxon>
        <taxon>Pyramimonadaceae</taxon>
        <taxon>Cymbomonas</taxon>
    </lineage>
</organism>
<proteinExistence type="predicted"/>
<sequence length="274" mass="29916">MVYPRVYGHRIFFLALLASVTVEQVAGAGEYCERHPQCSETEYCSQRLDCRECSYCHIYLDPVDDVCPEHCPKQSPPPPSPPLGQSVCDSHVRCGDIEYCDQFKRCSPCKYCYNYNDGVNGECPSKCAIPPPPPHSPPPSPSPPPFPSPPPGDMCDGLKLSDRFCYECAKFIDPDTGGADFECFTPSIGDLESKKGCWHEGYCCAKSEGDCYESNVGAVVGVSIAAIVGFFGLIISLCACCSCCPLYPKLCCAPKRLQSAPMAQQQSNIDSAYY</sequence>
<dbReference type="Proteomes" id="UP001190700">
    <property type="component" value="Unassembled WGS sequence"/>
</dbReference>
<comment type="caution">
    <text evidence="3">The sequence shown here is derived from an EMBL/GenBank/DDBJ whole genome shotgun (WGS) entry which is preliminary data.</text>
</comment>
<feature type="signal peptide" evidence="2">
    <location>
        <begin position="1"/>
        <end position="27"/>
    </location>
</feature>
<accession>A0AAE0F3Q8</accession>
<name>A0AAE0F3Q8_9CHLO</name>
<dbReference type="AlphaFoldDB" id="A0AAE0F3Q8"/>